<comment type="caution">
    <text evidence="1">The sequence shown here is derived from an EMBL/GenBank/DDBJ whole genome shotgun (WGS) entry which is preliminary data.</text>
</comment>
<organism evidence="1 2">
    <name type="scientific">Chryseobacterium flavum</name>
    <dbReference type="NCBI Taxonomy" id="415851"/>
    <lineage>
        <taxon>Bacteria</taxon>
        <taxon>Pseudomonadati</taxon>
        <taxon>Bacteroidota</taxon>
        <taxon>Flavobacteriia</taxon>
        <taxon>Flavobacteriales</taxon>
        <taxon>Weeksellaceae</taxon>
        <taxon>Chryseobacterium group</taxon>
        <taxon>Chryseobacterium</taxon>
    </lineage>
</organism>
<dbReference type="EMBL" id="QNUE01000009">
    <property type="protein sequence ID" value="REC66328.1"/>
    <property type="molecule type" value="Genomic_DNA"/>
</dbReference>
<sequence>MKTHNIDLKILIWGSIFDCQVTVEGHPVGLWGKGKTADGQLYLQRSLPDFPTDHDINFVLIARGINGAKADLEIRIDQKTVKNISCKISNGIGTISYNIKTLLES</sequence>
<dbReference type="OrthoDB" id="9837552at2"/>
<keyword evidence="2" id="KW-1185">Reference proteome</keyword>
<dbReference type="RefSeq" id="WP_115960542.1">
    <property type="nucleotide sequence ID" value="NZ_CBCRVL010000029.1"/>
</dbReference>
<gene>
    <name evidence="1" type="ORF">DRF59_12715</name>
</gene>
<proteinExistence type="predicted"/>
<evidence type="ECO:0000313" key="1">
    <source>
        <dbReference type="EMBL" id="REC66328.1"/>
    </source>
</evidence>
<name>A0A3D9CKS5_9FLAO</name>
<reference evidence="1 2" key="1">
    <citation type="journal article" date="2007" name="Int. J. Syst. Evol. Microbiol.">
        <title>Chryseobacterium flavum sp. nov., isolated from polluted soil.</title>
        <authorList>
            <person name="Zhou Y."/>
            <person name="Dong J."/>
            <person name="Wang X."/>
            <person name="Huang X."/>
            <person name="Zhang K.Y."/>
            <person name="Zhang Y.Q."/>
            <person name="Guo Y.F."/>
            <person name="Lai R."/>
            <person name="Li W.J."/>
        </authorList>
    </citation>
    <scope>NUCLEOTIDE SEQUENCE [LARGE SCALE GENOMIC DNA]</scope>
    <source>
        <strain evidence="1 2">KCTC 12877</strain>
    </source>
</reference>
<protein>
    <submittedName>
        <fullName evidence="1">Uncharacterized protein</fullName>
    </submittedName>
</protein>
<accession>A0A3D9CKS5</accession>
<evidence type="ECO:0000313" key="2">
    <source>
        <dbReference type="Proteomes" id="UP000256769"/>
    </source>
</evidence>
<dbReference type="Proteomes" id="UP000256769">
    <property type="component" value="Unassembled WGS sequence"/>
</dbReference>
<dbReference type="AlphaFoldDB" id="A0A3D9CKS5"/>